<evidence type="ECO:0000256" key="3">
    <source>
        <dbReference type="ARBA" id="ARBA00005466"/>
    </source>
</evidence>
<evidence type="ECO:0000256" key="6">
    <source>
        <dbReference type="ARBA" id="ARBA00022630"/>
    </source>
</evidence>
<evidence type="ECO:0000256" key="11">
    <source>
        <dbReference type="ARBA" id="ARBA00023157"/>
    </source>
</evidence>
<evidence type="ECO:0000313" key="18">
    <source>
        <dbReference type="Proteomes" id="UP000593578"/>
    </source>
</evidence>
<dbReference type="InterPro" id="IPR016166">
    <property type="entry name" value="FAD-bd_PCMH"/>
</dbReference>
<dbReference type="Proteomes" id="UP000032304">
    <property type="component" value="Chromosome 10"/>
</dbReference>
<keyword evidence="6" id="KW-0285">Flavoprotein</keyword>
<evidence type="ECO:0000256" key="1">
    <source>
        <dbReference type="ARBA" id="ARBA00001974"/>
    </source>
</evidence>
<keyword evidence="5" id="KW-0964">Secreted</keyword>
<proteinExistence type="inferred from homology"/>
<dbReference type="PROSITE" id="PS51387">
    <property type="entry name" value="FAD_PCMH"/>
    <property type="match status" value="1"/>
</dbReference>
<feature type="domain" description="FAD-binding PCMH-type" evidence="14">
    <location>
        <begin position="75"/>
        <end position="249"/>
    </location>
</feature>
<dbReference type="SUPFAM" id="SSF56176">
    <property type="entry name" value="FAD-binding/transporter-associated domain-like"/>
    <property type="match status" value="1"/>
</dbReference>
<dbReference type="FunFam" id="3.30.43.10:FF:000004">
    <property type="entry name" value="Berberine bridge enzyme-like 15"/>
    <property type="match status" value="1"/>
</dbReference>
<evidence type="ECO:0000313" key="16">
    <source>
        <dbReference type="EMBL" id="MBA0598538.1"/>
    </source>
</evidence>
<reference evidence="16 18" key="2">
    <citation type="journal article" date="2019" name="Genome Biol. Evol.">
        <title>Insights into the evolution of the New World diploid cottons (Gossypium, subgenus Houzingenia) based on genome sequencing.</title>
        <authorList>
            <person name="Grover C.E."/>
            <person name="Arick M.A. 2nd"/>
            <person name="Thrash A."/>
            <person name="Conover J.L."/>
            <person name="Sanders W.S."/>
            <person name="Peterson D.G."/>
            <person name="Frelichowski J.E."/>
            <person name="Scheffler J.A."/>
            <person name="Scheffler B.E."/>
            <person name="Wendel J.F."/>
        </authorList>
    </citation>
    <scope>NUCLEOTIDE SEQUENCE [LARGE SCALE GENOMIC DNA]</scope>
    <source>
        <strain evidence="16">8</strain>
        <tissue evidence="16">Leaf</tissue>
    </source>
</reference>
<dbReference type="Gene3D" id="3.30.43.10">
    <property type="entry name" value="Uridine Diphospho-n-acetylenolpyruvylglucosamine Reductase, domain 2"/>
    <property type="match status" value="1"/>
</dbReference>
<evidence type="ECO:0000256" key="13">
    <source>
        <dbReference type="SAM" id="SignalP"/>
    </source>
</evidence>
<dbReference type="InterPro" id="IPR016167">
    <property type="entry name" value="FAD-bd_PCMH_sub1"/>
</dbReference>
<reference evidence="15 17" key="1">
    <citation type="journal article" date="2012" name="Nature">
        <title>Repeated polyploidization of Gossypium genomes and the evolution of spinnable cotton fibres.</title>
        <authorList>
            <person name="Paterson A.H."/>
            <person name="Wendel J.F."/>
            <person name="Gundlach H."/>
            <person name="Guo H."/>
            <person name="Jenkins J."/>
            <person name="Jin D."/>
            <person name="Llewellyn D."/>
            <person name="Showmaker K.C."/>
            <person name="Shu S."/>
            <person name="Udall J."/>
            <person name="Yoo M.J."/>
            <person name="Byers R."/>
            <person name="Chen W."/>
            <person name="Doron-Faigenboim A."/>
            <person name="Duke M.V."/>
            <person name="Gong L."/>
            <person name="Grimwood J."/>
            <person name="Grover C."/>
            <person name="Grupp K."/>
            <person name="Hu G."/>
            <person name="Lee T.H."/>
            <person name="Li J."/>
            <person name="Lin L."/>
            <person name="Liu T."/>
            <person name="Marler B.S."/>
            <person name="Page J.T."/>
            <person name="Roberts A.W."/>
            <person name="Romanel E."/>
            <person name="Sanders W.S."/>
            <person name="Szadkowski E."/>
            <person name="Tan X."/>
            <person name="Tang H."/>
            <person name="Xu C."/>
            <person name="Wang J."/>
            <person name="Wang Z."/>
            <person name="Zhang D."/>
            <person name="Zhang L."/>
            <person name="Ashrafi H."/>
            <person name="Bedon F."/>
            <person name="Bowers J.E."/>
            <person name="Brubaker C.L."/>
            <person name="Chee P.W."/>
            <person name="Das S."/>
            <person name="Gingle A.R."/>
            <person name="Haigler C.H."/>
            <person name="Harker D."/>
            <person name="Hoffmann L.V."/>
            <person name="Hovav R."/>
            <person name="Jones D.C."/>
            <person name="Lemke C."/>
            <person name="Mansoor S."/>
            <person name="ur Rahman M."/>
            <person name="Rainville L.N."/>
            <person name="Rambani A."/>
            <person name="Reddy U.K."/>
            <person name="Rong J.K."/>
            <person name="Saranga Y."/>
            <person name="Scheffler B.E."/>
            <person name="Scheffler J.A."/>
            <person name="Stelly D.M."/>
            <person name="Triplett B.A."/>
            <person name="Van Deynze A."/>
            <person name="Vaslin M.F."/>
            <person name="Waghmare V.N."/>
            <person name="Walford S.A."/>
            <person name="Wright R.J."/>
            <person name="Zaki E.A."/>
            <person name="Zhang T."/>
            <person name="Dennis E.S."/>
            <person name="Mayer K.F."/>
            <person name="Peterson D.G."/>
            <person name="Rokhsar D.S."/>
            <person name="Wang X."/>
            <person name="Schmutz J."/>
        </authorList>
    </citation>
    <scope>NUCLEOTIDE SEQUENCE [LARGE SCALE GENOMIC DNA]</scope>
</reference>
<dbReference type="GO" id="GO:0071949">
    <property type="term" value="F:FAD binding"/>
    <property type="evidence" value="ECO:0007669"/>
    <property type="project" value="InterPro"/>
</dbReference>
<keyword evidence="10" id="KW-0560">Oxidoreductase</keyword>
<dbReference type="InterPro" id="IPR016169">
    <property type="entry name" value="FAD-bd_PCMH_sub2"/>
</dbReference>
<keyword evidence="17" id="KW-1185">Reference proteome</keyword>
<accession>A0A0D2RC13</accession>
<evidence type="ECO:0000256" key="12">
    <source>
        <dbReference type="ARBA" id="ARBA00023180"/>
    </source>
</evidence>
<dbReference type="GO" id="GO:0016491">
    <property type="term" value="F:oxidoreductase activity"/>
    <property type="evidence" value="ECO:0007669"/>
    <property type="project" value="UniProtKB-KW"/>
</dbReference>
<dbReference type="OrthoDB" id="407275at2759"/>
<reference evidence="16" key="3">
    <citation type="submission" date="2020-04" db="EMBL/GenBank/DDBJ databases">
        <authorList>
            <person name="Grover C.E."/>
            <person name="Arick M.A. II"/>
            <person name="Thrash A."/>
            <person name="Conover J.L."/>
            <person name="Sanders W.S."/>
            <person name="Peterson D.G."/>
            <person name="Scheffler J.A."/>
            <person name="Scheffler B.E."/>
            <person name="Wendel J.F."/>
        </authorList>
    </citation>
    <scope>NUCLEOTIDE SEQUENCE</scope>
    <source>
        <strain evidence="16">8</strain>
        <tissue evidence="16">Leaf</tissue>
    </source>
</reference>
<comment type="similarity">
    <text evidence="3">Belongs to the oxygen-dependent FAD-linked oxidoreductase family.</text>
</comment>
<evidence type="ECO:0000256" key="7">
    <source>
        <dbReference type="ARBA" id="ARBA00022729"/>
    </source>
</evidence>
<dbReference type="Proteomes" id="UP000593578">
    <property type="component" value="Unassembled WGS sequence"/>
</dbReference>
<keyword evidence="9" id="KW-0274">FAD</keyword>
<dbReference type="OMA" id="SANFIEC"/>
<dbReference type="AlphaFoldDB" id="A0A0D2RC13"/>
<dbReference type="eggNOG" id="ENOG502QVGN">
    <property type="taxonomic scope" value="Eukaryota"/>
</dbReference>
<dbReference type="Pfam" id="PF08031">
    <property type="entry name" value="BBE"/>
    <property type="match status" value="1"/>
</dbReference>
<keyword evidence="11" id="KW-1015">Disulfide bond</keyword>
<evidence type="ECO:0000259" key="14">
    <source>
        <dbReference type="PROSITE" id="PS51387"/>
    </source>
</evidence>
<evidence type="ECO:0000256" key="5">
    <source>
        <dbReference type="ARBA" id="ARBA00022525"/>
    </source>
</evidence>
<evidence type="ECO:0000313" key="17">
    <source>
        <dbReference type="Proteomes" id="UP000032304"/>
    </source>
</evidence>
<dbReference type="KEGG" id="gra:105772148"/>
<dbReference type="Gramene" id="KJB68002">
    <property type="protein sequence ID" value="KJB68002"/>
    <property type="gene ID" value="B456_010G221500"/>
</dbReference>
<dbReference type="InterPro" id="IPR036318">
    <property type="entry name" value="FAD-bd_PCMH-like_sf"/>
</dbReference>
<dbReference type="EMBL" id="CM001749">
    <property type="protein sequence ID" value="KJB68002.1"/>
    <property type="molecule type" value="Genomic_DNA"/>
</dbReference>
<comment type="subcellular location">
    <subcellularLocation>
        <location evidence="2">Secreted</location>
        <location evidence="2">Cell wall</location>
    </subcellularLocation>
</comment>
<evidence type="ECO:0000256" key="8">
    <source>
        <dbReference type="ARBA" id="ARBA00022741"/>
    </source>
</evidence>
<evidence type="ECO:0000256" key="10">
    <source>
        <dbReference type="ARBA" id="ARBA00023002"/>
    </source>
</evidence>
<organism evidence="15 17">
    <name type="scientific">Gossypium raimondii</name>
    <name type="common">Peruvian cotton</name>
    <name type="synonym">Gossypium klotzschianum subsp. raimondii</name>
    <dbReference type="NCBI Taxonomy" id="29730"/>
    <lineage>
        <taxon>Eukaryota</taxon>
        <taxon>Viridiplantae</taxon>
        <taxon>Streptophyta</taxon>
        <taxon>Embryophyta</taxon>
        <taxon>Tracheophyta</taxon>
        <taxon>Spermatophyta</taxon>
        <taxon>Magnoliopsida</taxon>
        <taxon>eudicotyledons</taxon>
        <taxon>Gunneridae</taxon>
        <taxon>Pentapetalae</taxon>
        <taxon>rosids</taxon>
        <taxon>malvids</taxon>
        <taxon>Malvales</taxon>
        <taxon>Malvaceae</taxon>
        <taxon>Malvoideae</taxon>
        <taxon>Gossypium</taxon>
    </lineage>
</organism>
<keyword evidence="12" id="KW-0325">Glycoprotein</keyword>
<dbReference type="InterPro" id="IPR012951">
    <property type="entry name" value="BBE"/>
</dbReference>
<keyword evidence="7 13" id="KW-0732">Signal</keyword>
<dbReference type="PANTHER" id="PTHR32448">
    <property type="entry name" value="OS08G0158400 PROTEIN"/>
    <property type="match status" value="1"/>
</dbReference>
<evidence type="ECO:0000256" key="4">
    <source>
        <dbReference type="ARBA" id="ARBA00022512"/>
    </source>
</evidence>
<sequence>MNSSSSKLFILSTSFLLSISSITSNSVLDNFLQCLPIHSNTSNPITNSIYVPNNSSFQYLYELRANNLRIISSSTISKPLAILTARHASHVQAAVICAKIHSIQLRIRSGGHDYEGLSYRSDIPFVILDLFNLRSIKINITSETAWVQAGATTGELYYKIAEKSKVHGFPSGVCTTLGIGGHFTGGGYGNMIPKYGLSIDNVIDACLIDVNGTIHNRKSMGEDVFWAIRGGGGTSFGVILSWKIKLVHVPRKVTVFKVQRTLDQGATDIAYSWQHIAPKLPKYLFIRLQPEPITIGNGNKTIRVSFIGQFLGRSRKLMNLMNEEFPELRLQQNDCIEMSWVESTLFWAGFTNGTSIDVLLNRVVENKVFFKTKSDYYKNVIPKQGLVMLWEMLMDIGNIFVQLNPHGGRMDEISETETAVHQRGGYLFKVQYTVYWSESDGGIGAAKRYVEMSRRLYGAMAQYASSDPREAFLNYRDLDIGCNESNDTDFGVAEVYGTKYFNNNFMRLARVKAMVDPENFFKNEQSIPPLPSSH</sequence>
<comment type="cofactor">
    <cofactor evidence="1">
        <name>FAD</name>
        <dbReference type="ChEBI" id="CHEBI:57692"/>
    </cofactor>
</comment>
<dbReference type="Pfam" id="PF01565">
    <property type="entry name" value="FAD_binding_4"/>
    <property type="match status" value="1"/>
</dbReference>
<keyword evidence="8" id="KW-0547">Nucleotide-binding</keyword>
<dbReference type="Gene3D" id="3.30.465.10">
    <property type="match status" value="1"/>
</dbReference>
<keyword evidence="4" id="KW-0134">Cell wall</keyword>
<feature type="chain" id="PRO_5033220076" description="FAD-binding PCMH-type domain-containing protein" evidence="13">
    <location>
        <begin position="25"/>
        <end position="534"/>
    </location>
</feature>
<dbReference type="EMBL" id="JABEZZ010000010">
    <property type="protein sequence ID" value="MBA0598538.1"/>
    <property type="molecule type" value="Genomic_DNA"/>
</dbReference>
<evidence type="ECO:0000256" key="2">
    <source>
        <dbReference type="ARBA" id="ARBA00004191"/>
    </source>
</evidence>
<dbReference type="InterPro" id="IPR006094">
    <property type="entry name" value="Oxid_FAD_bind_N"/>
</dbReference>
<gene>
    <name evidence="15" type="ORF">B456_010G221500</name>
    <name evidence="16" type="ORF">Gorai_008295</name>
</gene>
<evidence type="ECO:0000256" key="9">
    <source>
        <dbReference type="ARBA" id="ARBA00022827"/>
    </source>
</evidence>
<evidence type="ECO:0000313" key="15">
    <source>
        <dbReference type="EMBL" id="KJB68002.1"/>
    </source>
</evidence>
<feature type="signal peptide" evidence="13">
    <location>
        <begin position="1"/>
        <end position="24"/>
    </location>
</feature>
<name>A0A0D2RC13_GOSRA</name>
<protein>
    <recommendedName>
        <fullName evidence="14">FAD-binding PCMH-type domain-containing protein</fullName>
    </recommendedName>
</protein>
<dbReference type="Gene3D" id="3.40.462.20">
    <property type="match status" value="1"/>
</dbReference>